<evidence type="ECO:0000256" key="1">
    <source>
        <dbReference type="ARBA" id="ARBA00001947"/>
    </source>
</evidence>
<comment type="subcellular location">
    <subcellularLocation>
        <location evidence="2">Cell membrane</location>
    </subcellularLocation>
</comment>
<evidence type="ECO:0000256" key="14">
    <source>
        <dbReference type="SAM" id="Phobius"/>
    </source>
</evidence>
<keyword evidence="8" id="KW-0378">Hydrolase</keyword>
<sequence>MQPVASWEVRCYSLLGCAGKGRKSVGMFRKNLGPIKLKPINWKMLEQLCHSPQRCQSVWTGRNEKITAPKSATSVGDHGYDNSLPSMHPFLAATGPSFHQGFRMKSLQSVDVYPLMCRLLSVPGQPNNGSLTRARCLLAGETCWDVGLVIGLVVGVLLLLTTITVLFRCMGSRRTSGPRPFQRLDFLCDDDEPLIP</sequence>
<accession>A0ABV0XQC2</accession>
<keyword evidence="4" id="KW-1003">Cell membrane</keyword>
<proteinExistence type="inferred from homology"/>
<dbReference type="SUPFAM" id="SSF53649">
    <property type="entry name" value="Alkaline phosphatase-like"/>
    <property type="match status" value="1"/>
</dbReference>
<keyword evidence="5 14" id="KW-0812">Transmembrane</keyword>
<dbReference type="PANTHER" id="PTHR10151:SF79">
    <property type="entry name" value="BIS(5'-ADENOSYL)-TRIPHOSPHATASE ENPP4"/>
    <property type="match status" value="1"/>
</dbReference>
<keyword evidence="6" id="KW-0479">Metal-binding</keyword>
<dbReference type="Proteomes" id="UP001469553">
    <property type="component" value="Unassembled WGS sequence"/>
</dbReference>
<organism evidence="15 16">
    <name type="scientific">Ameca splendens</name>
    <dbReference type="NCBI Taxonomy" id="208324"/>
    <lineage>
        <taxon>Eukaryota</taxon>
        <taxon>Metazoa</taxon>
        <taxon>Chordata</taxon>
        <taxon>Craniata</taxon>
        <taxon>Vertebrata</taxon>
        <taxon>Euteleostomi</taxon>
        <taxon>Actinopterygii</taxon>
        <taxon>Neopterygii</taxon>
        <taxon>Teleostei</taxon>
        <taxon>Neoteleostei</taxon>
        <taxon>Acanthomorphata</taxon>
        <taxon>Ovalentaria</taxon>
        <taxon>Atherinomorphae</taxon>
        <taxon>Cyprinodontiformes</taxon>
        <taxon>Goodeidae</taxon>
        <taxon>Ameca</taxon>
    </lineage>
</organism>
<keyword evidence="9" id="KW-0862">Zinc</keyword>
<keyword evidence="10 14" id="KW-1133">Transmembrane helix</keyword>
<protein>
    <submittedName>
        <fullName evidence="15">Uncharacterized protein</fullName>
    </submittedName>
</protein>
<dbReference type="Gene3D" id="3.40.720.10">
    <property type="entry name" value="Alkaline Phosphatase, subunit A"/>
    <property type="match status" value="1"/>
</dbReference>
<keyword evidence="7" id="KW-0732">Signal</keyword>
<evidence type="ECO:0000256" key="8">
    <source>
        <dbReference type="ARBA" id="ARBA00022801"/>
    </source>
</evidence>
<keyword evidence="16" id="KW-1185">Reference proteome</keyword>
<feature type="transmembrane region" description="Helical" evidence="14">
    <location>
        <begin position="146"/>
        <end position="167"/>
    </location>
</feature>
<evidence type="ECO:0000313" key="15">
    <source>
        <dbReference type="EMBL" id="MEQ2283674.1"/>
    </source>
</evidence>
<dbReference type="EMBL" id="JAHRIP010010335">
    <property type="protein sequence ID" value="MEQ2283674.1"/>
    <property type="molecule type" value="Genomic_DNA"/>
</dbReference>
<evidence type="ECO:0000256" key="5">
    <source>
        <dbReference type="ARBA" id="ARBA00022692"/>
    </source>
</evidence>
<evidence type="ECO:0000256" key="11">
    <source>
        <dbReference type="ARBA" id="ARBA00023136"/>
    </source>
</evidence>
<reference evidence="15 16" key="1">
    <citation type="submission" date="2021-06" db="EMBL/GenBank/DDBJ databases">
        <authorList>
            <person name="Palmer J.M."/>
        </authorList>
    </citation>
    <scope>NUCLEOTIDE SEQUENCE [LARGE SCALE GENOMIC DNA]</scope>
    <source>
        <strain evidence="15 16">AS_MEX2019</strain>
        <tissue evidence="15">Muscle</tissue>
    </source>
</reference>
<keyword evidence="12" id="KW-1015">Disulfide bond</keyword>
<evidence type="ECO:0000256" key="7">
    <source>
        <dbReference type="ARBA" id="ARBA00022729"/>
    </source>
</evidence>
<dbReference type="Gene3D" id="3.30.1360.180">
    <property type="match status" value="1"/>
</dbReference>
<evidence type="ECO:0000256" key="13">
    <source>
        <dbReference type="ARBA" id="ARBA00023180"/>
    </source>
</evidence>
<gene>
    <name evidence="15" type="ORF">AMECASPLE_013961</name>
</gene>
<evidence type="ECO:0000256" key="4">
    <source>
        <dbReference type="ARBA" id="ARBA00022475"/>
    </source>
</evidence>
<name>A0ABV0XQC2_9TELE</name>
<keyword evidence="11 14" id="KW-0472">Membrane</keyword>
<evidence type="ECO:0000256" key="6">
    <source>
        <dbReference type="ARBA" id="ARBA00022723"/>
    </source>
</evidence>
<evidence type="ECO:0000313" key="16">
    <source>
        <dbReference type="Proteomes" id="UP001469553"/>
    </source>
</evidence>
<comment type="caution">
    <text evidence="15">The sequence shown here is derived from an EMBL/GenBank/DDBJ whole genome shotgun (WGS) entry which is preliminary data.</text>
</comment>
<evidence type="ECO:0000256" key="9">
    <source>
        <dbReference type="ARBA" id="ARBA00022833"/>
    </source>
</evidence>
<evidence type="ECO:0000256" key="3">
    <source>
        <dbReference type="ARBA" id="ARBA00010594"/>
    </source>
</evidence>
<dbReference type="InterPro" id="IPR017850">
    <property type="entry name" value="Alkaline_phosphatase_core_sf"/>
</dbReference>
<comment type="cofactor">
    <cofactor evidence="1">
        <name>Zn(2+)</name>
        <dbReference type="ChEBI" id="CHEBI:29105"/>
    </cofactor>
</comment>
<evidence type="ECO:0000256" key="10">
    <source>
        <dbReference type="ARBA" id="ARBA00022989"/>
    </source>
</evidence>
<dbReference type="PANTHER" id="PTHR10151">
    <property type="entry name" value="ECTONUCLEOTIDE PYROPHOSPHATASE/PHOSPHODIESTERASE"/>
    <property type="match status" value="1"/>
</dbReference>
<evidence type="ECO:0000256" key="12">
    <source>
        <dbReference type="ARBA" id="ARBA00023157"/>
    </source>
</evidence>
<evidence type="ECO:0000256" key="2">
    <source>
        <dbReference type="ARBA" id="ARBA00004236"/>
    </source>
</evidence>
<keyword evidence="13" id="KW-0325">Glycoprotein</keyword>
<comment type="similarity">
    <text evidence="3">Belongs to the nucleotide pyrophosphatase/phosphodiesterase family.</text>
</comment>